<proteinExistence type="predicted"/>
<dbReference type="EMBL" id="BEYU01000012">
    <property type="protein sequence ID" value="GBG25475.1"/>
    <property type="molecule type" value="Genomic_DNA"/>
</dbReference>
<reference evidence="8 9" key="1">
    <citation type="submission" date="2017-12" db="EMBL/GenBank/DDBJ databases">
        <title>Sequencing, de novo assembly and annotation of complete genome of a new Thraustochytrid species, strain FCC1311.</title>
        <authorList>
            <person name="Sedici K."/>
            <person name="Godart F."/>
            <person name="Aiese Cigliano R."/>
            <person name="Sanseverino W."/>
            <person name="Barakat M."/>
            <person name="Ortet P."/>
            <person name="Marechal E."/>
            <person name="Cagnac O."/>
            <person name="Amato A."/>
        </authorList>
    </citation>
    <scope>NUCLEOTIDE SEQUENCE [LARGE SCALE GENOMIC DNA]</scope>
</reference>
<keyword evidence="3 7" id="KW-0812">Transmembrane</keyword>
<organism evidence="8 9">
    <name type="scientific">Hondaea fermentalgiana</name>
    <dbReference type="NCBI Taxonomy" id="2315210"/>
    <lineage>
        <taxon>Eukaryota</taxon>
        <taxon>Sar</taxon>
        <taxon>Stramenopiles</taxon>
        <taxon>Bigyra</taxon>
        <taxon>Labyrinthulomycetes</taxon>
        <taxon>Thraustochytrida</taxon>
        <taxon>Thraustochytriidae</taxon>
        <taxon>Hondaea</taxon>
    </lineage>
</organism>
<accession>A0A2R5G4J3</accession>
<feature type="transmembrane region" description="Helical" evidence="7">
    <location>
        <begin position="404"/>
        <end position="425"/>
    </location>
</feature>
<dbReference type="GO" id="GO:0022857">
    <property type="term" value="F:transmembrane transporter activity"/>
    <property type="evidence" value="ECO:0007669"/>
    <property type="project" value="InterPro"/>
</dbReference>
<feature type="compositionally biased region" description="Low complexity" evidence="6">
    <location>
        <begin position="738"/>
        <end position="752"/>
    </location>
</feature>
<feature type="transmembrane region" description="Helical" evidence="7">
    <location>
        <begin position="380"/>
        <end position="398"/>
    </location>
</feature>
<sequence length="759" mass="81450">MLGDNGNDSSTKHDDFVDGSPASTATNGSSPEVSAMPRSSMSVKKPDHSLSKSVVENFVQQKVQVAIVTAAVTTGAAAYVLMLFIAMPISIHLLVNMQQKGCDPELTDDCFAATDESQTILTLTLSLLRTMTFLMGGTMGVLSDRYGRRPMLLIALTGYATTGLLLLIGWQTETVGLFIFGGIVLGASSPITPHGIAYVSDVSRPDRLATNMGYLQGLGYFCGLLLGAVISLGISQATRGAGAEEGESALAPYNDLFNISYGAGFGFAALMVIIMFFKLPESLHKDERATVVNWKKANPFGFLGLISRTKYLGLLWMSAAFGWMGVGAGESVTGGWWLRRYTQSDVNKFILFTVAIWIGSAFGAAIMTPLMEKLVGLKNTIHFTMIASISVGFGFAWAETAAVSYTAVGLSFLAAPVVPALISLLMGQVPSTEKGRLAGAIRSSEALAKLIGIVMMGNTFSIYIEPYTPELACVPLDYGSSNPANTCDCGVNTCPTYDPTNSSGRVFDESLPFYYEPAPCTLGNMSPIFDGKPSAHVAVQSPQPNPPVPQYFVDEGFVTRDDTCQGAGGIGDSDTRMLARQWCISAESMEARGLSAASAAIWNEEYGCPGFDFGLYVEDMPKYENMAACEADLASPTCNQTLFDETNNNPDSLNYDAEEFVAFTGIYTNITNGVEATCESFGQGEMNLCWQGVIADFPGLFPFVYASIFGTIAYLFFIVAEVFYKHEDCEYWRYKKSPASSAADAESPSDPAQVRPTNA</sequence>
<name>A0A2R5G4J3_9STRA</name>
<feature type="transmembrane region" description="Helical" evidence="7">
    <location>
        <begin position="218"/>
        <end position="238"/>
    </location>
</feature>
<feature type="transmembrane region" description="Helical" evidence="7">
    <location>
        <begin position="258"/>
        <end position="277"/>
    </location>
</feature>
<evidence type="ECO:0000256" key="6">
    <source>
        <dbReference type="SAM" id="MobiDB-lite"/>
    </source>
</evidence>
<dbReference type="InParanoid" id="A0A2R5G4J3"/>
<comment type="caution">
    <text evidence="8">The sequence shown here is derived from an EMBL/GenBank/DDBJ whole genome shotgun (WGS) entry which is preliminary data.</text>
</comment>
<keyword evidence="5 7" id="KW-0472">Membrane</keyword>
<evidence type="ECO:0000256" key="3">
    <source>
        <dbReference type="ARBA" id="ARBA00022692"/>
    </source>
</evidence>
<evidence type="ECO:0008006" key="10">
    <source>
        <dbReference type="Google" id="ProtNLM"/>
    </source>
</evidence>
<dbReference type="InterPro" id="IPR036259">
    <property type="entry name" value="MFS_trans_sf"/>
</dbReference>
<dbReference type="Pfam" id="PF07690">
    <property type="entry name" value="MFS_1"/>
    <property type="match status" value="1"/>
</dbReference>
<evidence type="ECO:0000313" key="8">
    <source>
        <dbReference type="EMBL" id="GBG25475.1"/>
    </source>
</evidence>
<protein>
    <recommendedName>
        <fullName evidence="10">Major facilitator superfamily (MFS) profile domain-containing protein</fullName>
    </recommendedName>
</protein>
<feature type="region of interest" description="Disordered" evidence="6">
    <location>
        <begin position="738"/>
        <end position="759"/>
    </location>
</feature>
<feature type="transmembrane region" description="Helical" evidence="7">
    <location>
        <begin position="349"/>
        <end position="368"/>
    </location>
</feature>
<keyword evidence="4 7" id="KW-1133">Transmembrane helix</keyword>
<evidence type="ECO:0000256" key="1">
    <source>
        <dbReference type="ARBA" id="ARBA00004141"/>
    </source>
</evidence>
<feature type="transmembrane region" description="Helical" evidence="7">
    <location>
        <begin position="120"/>
        <end position="142"/>
    </location>
</feature>
<evidence type="ECO:0000256" key="7">
    <source>
        <dbReference type="SAM" id="Phobius"/>
    </source>
</evidence>
<feature type="transmembrane region" description="Helical" evidence="7">
    <location>
        <begin position="703"/>
        <end position="724"/>
    </location>
</feature>
<feature type="transmembrane region" description="Helical" evidence="7">
    <location>
        <begin position="65"/>
        <end position="87"/>
    </location>
</feature>
<dbReference type="InterPro" id="IPR011701">
    <property type="entry name" value="MFS"/>
</dbReference>
<feature type="region of interest" description="Disordered" evidence="6">
    <location>
        <begin position="1"/>
        <end position="46"/>
    </location>
</feature>
<evidence type="ECO:0000256" key="2">
    <source>
        <dbReference type="ARBA" id="ARBA00022448"/>
    </source>
</evidence>
<dbReference type="PANTHER" id="PTHR23504">
    <property type="entry name" value="MAJOR FACILITATOR SUPERFAMILY DOMAIN-CONTAINING PROTEIN 10"/>
    <property type="match status" value="1"/>
</dbReference>
<keyword evidence="9" id="KW-1185">Reference proteome</keyword>
<dbReference type="Gene3D" id="1.20.1250.20">
    <property type="entry name" value="MFS general substrate transporter like domains"/>
    <property type="match status" value="1"/>
</dbReference>
<dbReference type="Proteomes" id="UP000241890">
    <property type="component" value="Unassembled WGS sequence"/>
</dbReference>
<dbReference type="SUPFAM" id="SSF103473">
    <property type="entry name" value="MFS general substrate transporter"/>
    <property type="match status" value="1"/>
</dbReference>
<evidence type="ECO:0000313" key="9">
    <source>
        <dbReference type="Proteomes" id="UP000241890"/>
    </source>
</evidence>
<feature type="transmembrane region" description="Helical" evidence="7">
    <location>
        <begin position="151"/>
        <end position="170"/>
    </location>
</feature>
<feature type="transmembrane region" description="Helical" evidence="7">
    <location>
        <begin position="176"/>
        <end position="197"/>
    </location>
</feature>
<evidence type="ECO:0000256" key="4">
    <source>
        <dbReference type="ARBA" id="ARBA00022989"/>
    </source>
</evidence>
<keyword evidence="2" id="KW-0813">Transport</keyword>
<evidence type="ECO:0000256" key="5">
    <source>
        <dbReference type="ARBA" id="ARBA00023136"/>
    </source>
</evidence>
<feature type="compositionally biased region" description="Polar residues" evidence="6">
    <location>
        <begin position="21"/>
        <end position="42"/>
    </location>
</feature>
<dbReference type="OrthoDB" id="196650at2759"/>
<dbReference type="GO" id="GO:0016020">
    <property type="term" value="C:membrane"/>
    <property type="evidence" value="ECO:0007669"/>
    <property type="project" value="UniProtKB-SubCell"/>
</dbReference>
<dbReference type="AlphaFoldDB" id="A0A2R5G4J3"/>
<comment type="subcellular location">
    <subcellularLocation>
        <location evidence="1">Membrane</location>
        <topology evidence="1">Multi-pass membrane protein</topology>
    </subcellularLocation>
</comment>
<gene>
    <name evidence="8" type="ORF">FCC1311_016942</name>
</gene>
<dbReference type="PANTHER" id="PTHR23504:SF15">
    <property type="entry name" value="MAJOR FACILITATOR SUPERFAMILY (MFS) PROFILE DOMAIN-CONTAINING PROTEIN"/>
    <property type="match status" value="1"/>
</dbReference>
<feature type="transmembrane region" description="Helical" evidence="7">
    <location>
        <begin position="311"/>
        <end position="329"/>
    </location>
</feature>